<protein>
    <submittedName>
        <fullName evidence="2">Uncharacterized protein</fullName>
    </submittedName>
</protein>
<comment type="caution">
    <text evidence="2">The sequence shown here is derived from an EMBL/GenBank/DDBJ whole genome shotgun (WGS) entry which is preliminary data.</text>
</comment>
<keyword evidence="1" id="KW-0812">Transmembrane</keyword>
<dbReference type="Proteomes" id="UP000237105">
    <property type="component" value="Unassembled WGS sequence"/>
</dbReference>
<sequence length="110" mass="12561">MVHICGRTGMALMVLQLAWAGLFILVWGGLDKKSGITLFFPLICLTSKEYWENHVASRSSWALTDLFCLKVIIPWKDAKSVLTRKWCPIKWNSNFIIPIFTASSSLNVEW</sequence>
<organism evidence="2 3">
    <name type="scientific">Parasponia andersonii</name>
    <name type="common">Sponia andersonii</name>
    <dbReference type="NCBI Taxonomy" id="3476"/>
    <lineage>
        <taxon>Eukaryota</taxon>
        <taxon>Viridiplantae</taxon>
        <taxon>Streptophyta</taxon>
        <taxon>Embryophyta</taxon>
        <taxon>Tracheophyta</taxon>
        <taxon>Spermatophyta</taxon>
        <taxon>Magnoliopsida</taxon>
        <taxon>eudicotyledons</taxon>
        <taxon>Gunneridae</taxon>
        <taxon>Pentapetalae</taxon>
        <taxon>rosids</taxon>
        <taxon>fabids</taxon>
        <taxon>Rosales</taxon>
        <taxon>Cannabaceae</taxon>
        <taxon>Parasponia</taxon>
    </lineage>
</organism>
<proteinExistence type="predicted"/>
<feature type="transmembrane region" description="Helical" evidence="1">
    <location>
        <begin position="12"/>
        <end position="30"/>
    </location>
</feature>
<keyword evidence="1" id="KW-0472">Membrane</keyword>
<dbReference type="EMBL" id="JXTB01000178">
    <property type="protein sequence ID" value="PON55851.1"/>
    <property type="molecule type" value="Genomic_DNA"/>
</dbReference>
<name>A0A2P5C4B1_PARAD</name>
<keyword evidence="3" id="KW-1185">Reference proteome</keyword>
<dbReference type="AlphaFoldDB" id="A0A2P5C4B1"/>
<evidence type="ECO:0000313" key="2">
    <source>
        <dbReference type="EMBL" id="PON55851.1"/>
    </source>
</evidence>
<keyword evidence="1" id="KW-1133">Transmembrane helix</keyword>
<reference evidence="3" key="1">
    <citation type="submission" date="2016-06" db="EMBL/GenBank/DDBJ databases">
        <title>Parallel loss of symbiosis genes in relatives of nitrogen-fixing non-legume Parasponia.</title>
        <authorList>
            <person name="Van Velzen R."/>
            <person name="Holmer R."/>
            <person name="Bu F."/>
            <person name="Rutten L."/>
            <person name="Van Zeijl A."/>
            <person name="Liu W."/>
            <person name="Santuari L."/>
            <person name="Cao Q."/>
            <person name="Sharma T."/>
            <person name="Shen D."/>
            <person name="Roswanjaya Y."/>
            <person name="Wardhani T."/>
            <person name="Kalhor M.S."/>
            <person name="Jansen J."/>
            <person name="Van den Hoogen J."/>
            <person name="Gungor B."/>
            <person name="Hartog M."/>
            <person name="Hontelez J."/>
            <person name="Verver J."/>
            <person name="Yang W.-C."/>
            <person name="Schijlen E."/>
            <person name="Repin R."/>
            <person name="Schilthuizen M."/>
            <person name="Schranz E."/>
            <person name="Heidstra R."/>
            <person name="Miyata K."/>
            <person name="Fedorova E."/>
            <person name="Kohlen W."/>
            <person name="Bisseling T."/>
            <person name="Smit S."/>
            <person name="Geurts R."/>
        </authorList>
    </citation>
    <scope>NUCLEOTIDE SEQUENCE [LARGE SCALE GENOMIC DNA]</scope>
    <source>
        <strain evidence="3">cv. WU1-14</strain>
    </source>
</reference>
<evidence type="ECO:0000313" key="3">
    <source>
        <dbReference type="Proteomes" id="UP000237105"/>
    </source>
</evidence>
<evidence type="ECO:0000256" key="1">
    <source>
        <dbReference type="SAM" id="Phobius"/>
    </source>
</evidence>
<accession>A0A2P5C4B1</accession>
<gene>
    <name evidence="2" type="ORF">PanWU01x14_185290</name>
</gene>